<dbReference type="GO" id="GO:0045892">
    <property type="term" value="P:negative regulation of DNA-templated transcription"/>
    <property type="evidence" value="ECO:0007669"/>
    <property type="project" value="TreeGrafter"/>
</dbReference>
<dbReference type="InterPro" id="IPR050707">
    <property type="entry name" value="HTH_MetabolicPath_Reg"/>
</dbReference>
<organism evidence="2 3">
    <name type="scientific">Sporanaerobacter acetigenes DSM 13106</name>
    <dbReference type="NCBI Taxonomy" id="1123281"/>
    <lineage>
        <taxon>Bacteria</taxon>
        <taxon>Bacillati</taxon>
        <taxon>Bacillota</taxon>
        <taxon>Tissierellia</taxon>
        <taxon>Tissierellales</taxon>
        <taxon>Sporanaerobacteraceae</taxon>
        <taxon>Sporanaerobacter</taxon>
    </lineage>
</organism>
<evidence type="ECO:0000259" key="1">
    <source>
        <dbReference type="PROSITE" id="PS51077"/>
    </source>
</evidence>
<dbReference type="Gene3D" id="1.10.10.10">
    <property type="entry name" value="Winged helix-like DNA-binding domain superfamily/Winged helix DNA-binding domain"/>
    <property type="match status" value="1"/>
</dbReference>
<keyword evidence="3" id="KW-1185">Reference proteome</keyword>
<evidence type="ECO:0000313" key="2">
    <source>
        <dbReference type="EMBL" id="SHH43358.1"/>
    </source>
</evidence>
<protein>
    <submittedName>
        <fullName evidence="2">IclR helix-turn-helix domain-containing protein</fullName>
    </submittedName>
</protein>
<dbReference type="GO" id="GO:0003700">
    <property type="term" value="F:DNA-binding transcription factor activity"/>
    <property type="evidence" value="ECO:0007669"/>
    <property type="project" value="TreeGrafter"/>
</dbReference>
<name>A0A1M5SYE7_9FIRM</name>
<dbReference type="InterPro" id="IPR011991">
    <property type="entry name" value="ArsR-like_HTH"/>
</dbReference>
<dbReference type="Proteomes" id="UP000184389">
    <property type="component" value="Unassembled WGS sequence"/>
</dbReference>
<sequence length="119" mass="13699">MLTDDIIIVKNTTAIGVAKMRQKEPSLLSQGGREMKKITSLKKGIMILKRLSEKPYEMSAIELSNDLGINRSTVHRILNHLIEENLIEQNIENKKYRLGYITHKIGKGYVESREYLEID</sequence>
<feature type="domain" description="HTH iclR-type" evidence="1">
    <location>
        <begin position="38"/>
        <end position="100"/>
    </location>
</feature>
<dbReference type="AlphaFoldDB" id="A0A1M5SYE7"/>
<evidence type="ECO:0000313" key="3">
    <source>
        <dbReference type="Proteomes" id="UP000184389"/>
    </source>
</evidence>
<dbReference type="InterPro" id="IPR005471">
    <property type="entry name" value="Tscrpt_reg_IclR_N"/>
</dbReference>
<dbReference type="PANTHER" id="PTHR30136">
    <property type="entry name" value="HELIX-TURN-HELIX TRANSCRIPTIONAL REGULATOR, ICLR FAMILY"/>
    <property type="match status" value="1"/>
</dbReference>
<dbReference type="GO" id="GO:0003677">
    <property type="term" value="F:DNA binding"/>
    <property type="evidence" value="ECO:0007669"/>
    <property type="project" value="InterPro"/>
</dbReference>
<dbReference type="EMBL" id="FQXR01000002">
    <property type="protein sequence ID" value="SHH43358.1"/>
    <property type="molecule type" value="Genomic_DNA"/>
</dbReference>
<dbReference type="CDD" id="cd00090">
    <property type="entry name" value="HTH_ARSR"/>
    <property type="match status" value="1"/>
</dbReference>
<gene>
    <name evidence="2" type="ORF">SAMN02745180_00318</name>
</gene>
<dbReference type="InterPro" id="IPR036388">
    <property type="entry name" value="WH-like_DNA-bd_sf"/>
</dbReference>
<reference evidence="2 3" key="1">
    <citation type="submission" date="2016-11" db="EMBL/GenBank/DDBJ databases">
        <authorList>
            <person name="Jaros S."/>
            <person name="Januszkiewicz K."/>
            <person name="Wedrychowicz H."/>
        </authorList>
    </citation>
    <scope>NUCLEOTIDE SEQUENCE [LARGE SCALE GENOMIC DNA]</scope>
    <source>
        <strain evidence="2 3">DSM 13106</strain>
    </source>
</reference>
<dbReference type="SUPFAM" id="SSF46785">
    <property type="entry name" value="Winged helix' DNA-binding domain"/>
    <property type="match status" value="1"/>
</dbReference>
<dbReference type="SMART" id="SM00346">
    <property type="entry name" value="HTH_ICLR"/>
    <property type="match status" value="1"/>
</dbReference>
<dbReference type="STRING" id="1123281.SAMN02745180_00318"/>
<accession>A0A1M5SYE7</accession>
<dbReference type="PROSITE" id="PS51077">
    <property type="entry name" value="HTH_ICLR"/>
    <property type="match status" value="1"/>
</dbReference>
<dbReference type="PANTHER" id="PTHR30136:SF24">
    <property type="entry name" value="HTH-TYPE TRANSCRIPTIONAL REPRESSOR ALLR"/>
    <property type="match status" value="1"/>
</dbReference>
<proteinExistence type="predicted"/>
<dbReference type="InterPro" id="IPR036390">
    <property type="entry name" value="WH_DNA-bd_sf"/>
</dbReference>
<dbReference type="Pfam" id="PF09339">
    <property type="entry name" value="HTH_IclR"/>
    <property type="match status" value="1"/>
</dbReference>